<comment type="subcellular location">
    <subcellularLocation>
        <location evidence="1">Cell envelope</location>
    </subcellularLocation>
</comment>
<protein>
    <submittedName>
        <fullName evidence="7">Lipoprotein</fullName>
    </submittedName>
</protein>
<dbReference type="PROSITE" id="PS51257">
    <property type="entry name" value="PROKAR_LIPOPROTEIN"/>
    <property type="match status" value="1"/>
</dbReference>
<dbReference type="NCBIfam" id="TIGR03772">
    <property type="entry name" value="anch_rpt_subst"/>
    <property type="match status" value="1"/>
</dbReference>
<keyword evidence="7" id="KW-0449">Lipoprotein</keyword>
<dbReference type="GO" id="GO:0030313">
    <property type="term" value="C:cell envelope"/>
    <property type="evidence" value="ECO:0007669"/>
    <property type="project" value="UniProtKB-SubCell"/>
</dbReference>
<gene>
    <name evidence="7" type="ORF">BN46_0501</name>
</gene>
<dbReference type="PANTHER" id="PTHR42953:SF1">
    <property type="entry name" value="METAL-BINDING PROTEIN HI_0362-RELATED"/>
    <property type="match status" value="1"/>
</dbReference>
<dbReference type="NCBIfam" id="TIGR03769">
    <property type="entry name" value="P_ac_wall_RPT"/>
    <property type="match status" value="1"/>
</dbReference>
<dbReference type="InterPro" id="IPR050492">
    <property type="entry name" value="Bact_metal-bind_prot9"/>
</dbReference>
<dbReference type="PROSITE" id="PS51318">
    <property type="entry name" value="TAT"/>
    <property type="match status" value="1"/>
</dbReference>
<sequence length="520" mass="55387">MASGRRFIGVLAVAAAGVVAAGCSAEALPSRDDSVTDVVASTPVVADLARNVAGERARVTQLVPDGADPHAYELSLRDVRNVANADLALTNGLLLEQQSLLRAVDSGVRDGVPVVALAQQAEGYGGYLIPLVEDVGLDTVWLGLRVHGAPAEVGEFSQVRLEFTSVEGPGEMAAYLTGTFGTPQRYLDSSEGVDPEKHRVTLPPDAHTHMSWAFTEPGVYRLGVRATVLDESGEPAGSVGEKTVTFAVGTNPYEAGIDSPSVLDGGHYDLTVNLDDEVMELRGDSLDEGDSGVDVGFPLEDTVVSVPNSALQEIPPDPAFRFIGRPGDEVYLLAQAVLGRHVHGEIDPHLWHDVANAKAYVEAIRDNLIGVDPDGAQEYGANAEAYLAKLDEVDAEFQETIEQIPEGKRQLVTTHDGYRYLSSGYGVDIAGFVAPNPSVEPSARDMIALTRALQNLEVPAVFLEPTLATRANTLKELAGRLDVDVCRIYGDTFDEEVPTYLDMVRYNARSLADCLGGAGP</sequence>
<dbReference type="EMBL" id="CAJZ01000070">
    <property type="protein sequence ID" value="CCI83240.1"/>
    <property type="molecule type" value="Genomic_DNA"/>
</dbReference>
<evidence type="ECO:0000256" key="4">
    <source>
        <dbReference type="ARBA" id="ARBA00022729"/>
    </source>
</evidence>
<keyword evidence="3" id="KW-0479">Metal-binding</keyword>
<dbReference type="Pfam" id="PF01297">
    <property type="entry name" value="ZnuA"/>
    <property type="match status" value="2"/>
</dbReference>
<dbReference type="GO" id="GO:0046872">
    <property type="term" value="F:metal ion binding"/>
    <property type="evidence" value="ECO:0007669"/>
    <property type="project" value="UniProtKB-KW"/>
</dbReference>
<dbReference type="InterPro" id="IPR006129">
    <property type="entry name" value="AdhesinB"/>
</dbReference>
<dbReference type="InterPro" id="IPR022435">
    <property type="entry name" value="Surface-anchored_actinobac"/>
</dbReference>
<proteinExistence type="inferred from homology"/>
<dbReference type="GO" id="GO:0030001">
    <property type="term" value="P:metal ion transport"/>
    <property type="evidence" value="ECO:0007669"/>
    <property type="project" value="InterPro"/>
</dbReference>
<evidence type="ECO:0000256" key="1">
    <source>
        <dbReference type="ARBA" id="ARBA00004196"/>
    </source>
</evidence>
<dbReference type="InterPro" id="IPR006128">
    <property type="entry name" value="Lipoprotein_PsaA-like"/>
</dbReference>
<evidence type="ECO:0000313" key="7">
    <source>
        <dbReference type="EMBL" id="CCI83240.1"/>
    </source>
</evidence>
<dbReference type="PRINTS" id="PR00691">
    <property type="entry name" value="ADHESINB"/>
</dbReference>
<organism evidence="7 8">
    <name type="scientific">Corynebacterium otitidis ATCC 51513</name>
    <dbReference type="NCBI Taxonomy" id="883169"/>
    <lineage>
        <taxon>Bacteria</taxon>
        <taxon>Bacillati</taxon>
        <taxon>Actinomycetota</taxon>
        <taxon>Actinomycetes</taxon>
        <taxon>Mycobacteriales</taxon>
        <taxon>Corynebacteriaceae</taxon>
        <taxon>Corynebacterium</taxon>
    </lineage>
</organism>
<accession>I7KIZ0</accession>
<dbReference type="PRINTS" id="PR00690">
    <property type="entry name" value="ADHESNFAMILY"/>
</dbReference>
<comment type="caution">
    <text evidence="7">The sequence shown here is derived from an EMBL/GenBank/DDBJ whole genome shotgun (WGS) entry which is preliminary data.</text>
</comment>
<feature type="signal peptide" evidence="6">
    <location>
        <begin position="1"/>
        <end position="21"/>
    </location>
</feature>
<dbReference type="RefSeq" id="WP_004601841.1">
    <property type="nucleotide sequence ID" value="NZ_HF541866.1"/>
</dbReference>
<reference evidence="7 8" key="1">
    <citation type="journal article" date="2012" name="J. Bacteriol.">
        <title>Draft Genome Sequence of Turicella otitidis ATCC 51513, Isolated from Middle Ear Fluid from a Child with Otitis Media.</title>
        <authorList>
            <person name="Brinkrolf K."/>
            <person name="Schneider J."/>
            <person name="Knecht M."/>
            <person name="Ruckert C."/>
            <person name="Tauch A."/>
        </authorList>
    </citation>
    <scope>NUCLEOTIDE SEQUENCE [LARGE SCALE GENOMIC DNA]</scope>
    <source>
        <strain evidence="7 8">ATCC 51513</strain>
    </source>
</reference>
<dbReference type="GO" id="GO:0007155">
    <property type="term" value="P:cell adhesion"/>
    <property type="evidence" value="ECO:0007669"/>
    <property type="project" value="InterPro"/>
</dbReference>
<evidence type="ECO:0000256" key="3">
    <source>
        <dbReference type="ARBA" id="ARBA00022723"/>
    </source>
</evidence>
<dbReference type="Gene3D" id="3.40.50.1980">
    <property type="entry name" value="Nitrogenase molybdenum iron protein domain"/>
    <property type="match status" value="2"/>
</dbReference>
<dbReference type="InterPro" id="IPR006127">
    <property type="entry name" value="ZnuA-like"/>
</dbReference>
<dbReference type="Proteomes" id="UP000011016">
    <property type="component" value="Unassembled WGS sequence"/>
</dbReference>
<dbReference type="InterPro" id="IPR006311">
    <property type="entry name" value="TAT_signal"/>
</dbReference>
<dbReference type="InterPro" id="IPR022434">
    <property type="entry name" value="ABC_LPXTG_lipo_actinobac"/>
</dbReference>
<evidence type="ECO:0000256" key="2">
    <source>
        <dbReference type="ARBA" id="ARBA00022448"/>
    </source>
</evidence>
<dbReference type="PANTHER" id="PTHR42953">
    <property type="entry name" value="HIGH-AFFINITY ZINC UPTAKE SYSTEM PROTEIN ZNUA-RELATED"/>
    <property type="match status" value="1"/>
</dbReference>
<feature type="chain" id="PRO_5039133669" evidence="6">
    <location>
        <begin position="22"/>
        <end position="520"/>
    </location>
</feature>
<evidence type="ECO:0000256" key="5">
    <source>
        <dbReference type="RuleBase" id="RU003512"/>
    </source>
</evidence>
<keyword evidence="2 5" id="KW-0813">Transport</keyword>
<evidence type="ECO:0000313" key="8">
    <source>
        <dbReference type="Proteomes" id="UP000011016"/>
    </source>
</evidence>
<dbReference type="SUPFAM" id="SSF53807">
    <property type="entry name" value="Helical backbone' metal receptor"/>
    <property type="match status" value="1"/>
</dbReference>
<dbReference type="NCBIfam" id="NF038134">
    <property type="entry name" value="choice_anch_M"/>
    <property type="match status" value="1"/>
</dbReference>
<dbReference type="AlphaFoldDB" id="I7KIZ0"/>
<keyword evidence="4 6" id="KW-0732">Signal</keyword>
<evidence type="ECO:0000256" key="6">
    <source>
        <dbReference type="SAM" id="SignalP"/>
    </source>
</evidence>
<comment type="similarity">
    <text evidence="5">Belongs to the bacterial solute-binding protein 9 family.</text>
</comment>
<name>I7KIZ0_9CORY</name>